<feature type="domain" description="HTH tetR-type" evidence="5">
    <location>
        <begin position="18"/>
        <end position="78"/>
    </location>
</feature>
<keyword evidence="1" id="KW-0805">Transcription regulation</keyword>
<name>A0A4R2LLX5_9BACE</name>
<evidence type="ECO:0000256" key="1">
    <source>
        <dbReference type="ARBA" id="ARBA00023015"/>
    </source>
</evidence>
<dbReference type="SUPFAM" id="SSF46689">
    <property type="entry name" value="Homeodomain-like"/>
    <property type="match status" value="1"/>
</dbReference>
<protein>
    <submittedName>
        <fullName evidence="6">TetR family transcriptional regulator</fullName>
    </submittedName>
</protein>
<evidence type="ECO:0000259" key="5">
    <source>
        <dbReference type="PROSITE" id="PS50977"/>
    </source>
</evidence>
<dbReference type="InterPro" id="IPR009057">
    <property type="entry name" value="Homeodomain-like_sf"/>
</dbReference>
<evidence type="ECO:0000256" key="4">
    <source>
        <dbReference type="PROSITE-ProRule" id="PRU00335"/>
    </source>
</evidence>
<evidence type="ECO:0000256" key="3">
    <source>
        <dbReference type="ARBA" id="ARBA00023163"/>
    </source>
</evidence>
<reference evidence="6 7" key="1">
    <citation type="submission" date="2019-03" db="EMBL/GenBank/DDBJ databases">
        <title>Genomic Encyclopedia of Type Strains, Phase IV (KMG-IV): sequencing the most valuable type-strain genomes for metagenomic binning, comparative biology and taxonomic classification.</title>
        <authorList>
            <person name="Goeker M."/>
        </authorList>
    </citation>
    <scope>NUCLEOTIDE SEQUENCE [LARGE SCALE GENOMIC DNA]</scope>
    <source>
        <strain evidence="6 7">DSM 23917</strain>
    </source>
</reference>
<feature type="DNA-binding region" description="H-T-H motif" evidence="4">
    <location>
        <begin position="41"/>
        <end position="60"/>
    </location>
</feature>
<dbReference type="Proteomes" id="UP000295600">
    <property type="component" value="Unassembled WGS sequence"/>
</dbReference>
<comment type="caution">
    <text evidence="6">The sequence shown here is derived from an EMBL/GenBank/DDBJ whole genome shotgun (WGS) entry which is preliminary data.</text>
</comment>
<gene>
    <name evidence="6" type="ORF">EV202_11067</name>
</gene>
<evidence type="ECO:0000256" key="2">
    <source>
        <dbReference type="ARBA" id="ARBA00023125"/>
    </source>
</evidence>
<dbReference type="AlphaFoldDB" id="A0A4R2LLX5"/>
<keyword evidence="3" id="KW-0804">Transcription</keyword>
<dbReference type="GO" id="GO:0003677">
    <property type="term" value="F:DNA binding"/>
    <property type="evidence" value="ECO:0007669"/>
    <property type="project" value="UniProtKB-UniRule"/>
</dbReference>
<dbReference type="PANTHER" id="PTHR47506">
    <property type="entry name" value="TRANSCRIPTIONAL REGULATORY PROTEIN"/>
    <property type="match status" value="1"/>
</dbReference>
<dbReference type="Gene3D" id="1.10.357.10">
    <property type="entry name" value="Tetracycline Repressor, domain 2"/>
    <property type="match status" value="1"/>
</dbReference>
<proteinExistence type="predicted"/>
<sequence>MFPENIQFHSVTMQIPKDDIRENILSAAEKKFQEKGFLKTSMRDIAEEAQVGLSNIYNYFKGKDEIFCMVVRPVTRALESMLHEHHGRQGVDILDKSETYFRYMVEEYIGLICRYRSLLVLLFFRSQGSSMENFKEEFTDKSTLLVKDYFGDMKRKHAELDIDITDFSIHLHTVWMFTMLEELIRHKVGPEETEKIVAEYITFEWTGWRGLMKI</sequence>
<evidence type="ECO:0000313" key="7">
    <source>
        <dbReference type="Proteomes" id="UP000295600"/>
    </source>
</evidence>
<dbReference type="Pfam" id="PF00440">
    <property type="entry name" value="TetR_N"/>
    <property type="match status" value="1"/>
</dbReference>
<dbReference type="InterPro" id="IPR001647">
    <property type="entry name" value="HTH_TetR"/>
</dbReference>
<dbReference type="PRINTS" id="PR00455">
    <property type="entry name" value="HTHTETR"/>
</dbReference>
<dbReference type="PANTHER" id="PTHR47506:SF1">
    <property type="entry name" value="HTH-TYPE TRANSCRIPTIONAL REGULATOR YJDC"/>
    <property type="match status" value="1"/>
</dbReference>
<accession>A0A4R2LLX5</accession>
<keyword evidence="2 4" id="KW-0238">DNA-binding</keyword>
<organism evidence="6 7">
    <name type="scientific">Prevotella heparinolytica</name>
    <dbReference type="NCBI Taxonomy" id="28113"/>
    <lineage>
        <taxon>Bacteria</taxon>
        <taxon>Pseudomonadati</taxon>
        <taxon>Bacteroidota</taxon>
        <taxon>Bacteroidia</taxon>
        <taxon>Bacteroidales</taxon>
        <taxon>Bacteroidaceae</taxon>
        <taxon>Bacteroides</taxon>
    </lineage>
</organism>
<evidence type="ECO:0000313" key="6">
    <source>
        <dbReference type="EMBL" id="TCO92210.1"/>
    </source>
</evidence>
<dbReference type="EMBL" id="SLXB01000010">
    <property type="protein sequence ID" value="TCO92210.1"/>
    <property type="molecule type" value="Genomic_DNA"/>
</dbReference>
<dbReference type="PROSITE" id="PS50977">
    <property type="entry name" value="HTH_TETR_2"/>
    <property type="match status" value="1"/>
</dbReference>